<accession>A0A1Y1UWS0</accession>
<name>A0A1Y1UWS0_9FUNG</name>
<feature type="disulfide bond" evidence="7">
    <location>
        <begin position="74"/>
        <end position="86"/>
    </location>
</feature>
<dbReference type="EMBL" id="MCFH01000062">
    <property type="protein sequence ID" value="ORX42629.1"/>
    <property type="molecule type" value="Genomic_DNA"/>
</dbReference>
<dbReference type="GO" id="GO:0046872">
    <property type="term" value="F:metal ion binding"/>
    <property type="evidence" value="ECO:0007669"/>
    <property type="project" value="UniProtKB-KW"/>
</dbReference>
<evidence type="ECO:0000313" key="10">
    <source>
        <dbReference type="EMBL" id="ORX42629.1"/>
    </source>
</evidence>
<feature type="domain" description="Chitin-binding type-1" evidence="9">
    <location>
        <begin position="64"/>
        <end position="104"/>
    </location>
</feature>
<keyword evidence="2 7" id="KW-0147">Chitin-binding</keyword>
<dbReference type="Gene3D" id="3.30.60.10">
    <property type="entry name" value="Endochitinase-like"/>
    <property type="match status" value="2"/>
</dbReference>
<evidence type="ECO:0000256" key="6">
    <source>
        <dbReference type="ARBA" id="ARBA00023277"/>
    </source>
</evidence>
<feature type="region of interest" description="Disordered" evidence="8">
    <location>
        <begin position="42"/>
        <end position="72"/>
    </location>
</feature>
<dbReference type="GO" id="GO:0016787">
    <property type="term" value="F:hydrolase activity"/>
    <property type="evidence" value="ECO:0007669"/>
    <property type="project" value="UniProtKB-KW"/>
</dbReference>
<feature type="disulfide bond" evidence="7">
    <location>
        <begin position="9"/>
        <end position="21"/>
    </location>
</feature>
<feature type="compositionally biased region" description="Basic and acidic residues" evidence="8">
    <location>
        <begin position="63"/>
        <end position="72"/>
    </location>
</feature>
<dbReference type="CDD" id="cd00035">
    <property type="entry name" value="ChtBD1"/>
    <property type="match status" value="1"/>
</dbReference>
<keyword evidence="3" id="KW-0479">Metal-binding</keyword>
<evidence type="ECO:0000256" key="8">
    <source>
        <dbReference type="SAM" id="MobiDB-lite"/>
    </source>
</evidence>
<keyword evidence="4" id="KW-0732">Signal</keyword>
<feature type="disulfide bond" evidence="7">
    <location>
        <begin position="14"/>
        <end position="28"/>
    </location>
</feature>
<gene>
    <name evidence="10" type="ORF">BCR36DRAFT_217197</name>
</gene>
<feature type="compositionally biased region" description="Pro residues" evidence="8">
    <location>
        <begin position="48"/>
        <end position="61"/>
    </location>
</feature>
<proteinExistence type="predicted"/>
<evidence type="ECO:0000256" key="3">
    <source>
        <dbReference type="ARBA" id="ARBA00022723"/>
    </source>
</evidence>
<evidence type="ECO:0000313" key="11">
    <source>
        <dbReference type="Proteomes" id="UP000193719"/>
    </source>
</evidence>
<dbReference type="InterPro" id="IPR001002">
    <property type="entry name" value="Chitin-bd_1"/>
</dbReference>
<protein>
    <recommendedName>
        <fullName evidence="9">Chitin-binding type-1 domain-containing protein</fullName>
    </recommendedName>
</protein>
<dbReference type="OrthoDB" id="5598155at2759"/>
<dbReference type="PANTHER" id="PTHR46471">
    <property type="entry name" value="CHITIN DEACETYLASE"/>
    <property type="match status" value="1"/>
</dbReference>
<dbReference type="InterPro" id="IPR036861">
    <property type="entry name" value="Endochitinase-like_sf"/>
</dbReference>
<evidence type="ECO:0000259" key="9">
    <source>
        <dbReference type="PROSITE" id="PS50941"/>
    </source>
</evidence>
<comment type="caution">
    <text evidence="7">Lacks conserved residue(s) required for the propagation of feature annotation.</text>
</comment>
<keyword evidence="5" id="KW-0378">Hydrolase</keyword>
<evidence type="ECO:0000256" key="5">
    <source>
        <dbReference type="ARBA" id="ARBA00022801"/>
    </source>
</evidence>
<feature type="domain" description="Chitin-binding type-1" evidence="9">
    <location>
        <begin position="1"/>
        <end position="41"/>
    </location>
</feature>
<dbReference type="PROSITE" id="PS50941">
    <property type="entry name" value="CHIT_BIND_I_2"/>
    <property type="match status" value="2"/>
</dbReference>
<dbReference type="SUPFAM" id="SSF57016">
    <property type="entry name" value="Plant lectins/antimicrobial peptides"/>
    <property type="match status" value="2"/>
</dbReference>
<dbReference type="Proteomes" id="UP000193719">
    <property type="component" value="Unassembled WGS sequence"/>
</dbReference>
<keyword evidence="11" id="KW-1185">Reference proteome</keyword>
<keyword evidence="7" id="KW-1015">Disulfide bond</keyword>
<dbReference type="PANTHER" id="PTHR46471:SF2">
    <property type="entry name" value="CHITIN DEACETYLASE-RELATED"/>
    <property type="match status" value="1"/>
</dbReference>
<keyword evidence="6" id="KW-0119">Carbohydrate metabolism</keyword>
<evidence type="ECO:0000256" key="4">
    <source>
        <dbReference type="ARBA" id="ARBA00022729"/>
    </source>
</evidence>
<reference evidence="10 11" key="2">
    <citation type="submission" date="2016-08" db="EMBL/GenBank/DDBJ databases">
        <title>Pervasive Adenine N6-methylation of Active Genes in Fungi.</title>
        <authorList>
            <consortium name="DOE Joint Genome Institute"/>
            <person name="Mondo S.J."/>
            <person name="Dannebaum R.O."/>
            <person name="Kuo R.C."/>
            <person name="Labutti K."/>
            <person name="Haridas S."/>
            <person name="Kuo A."/>
            <person name="Salamov A."/>
            <person name="Ahrendt S.R."/>
            <person name="Lipzen A."/>
            <person name="Sullivan W."/>
            <person name="Andreopoulos W.B."/>
            <person name="Clum A."/>
            <person name="Lindquist E."/>
            <person name="Daum C."/>
            <person name="Ramamoorthy G.K."/>
            <person name="Gryganskyi A."/>
            <person name="Culley D."/>
            <person name="Magnuson J.K."/>
            <person name="James T.Y."/>
            <person name="O'Malley M.A."/>
            <person name="Stajich J.E."/>
            <person name="Spatafora J.W."/>
            <person name="Visel A."/>
            <person name="Grigoriev I.V."/>
        </authorList>
    </citation>
    <scope>NUCLEOTIDE SEQUENCE [LARGE SCALE GENOMIC DNA]</scope>
    <source>
        <strain evidence="11">finn</strain>
    </source>
</reference>
<comment type="caution">
    <text evidence="10">The sequence shown here is derived from an EMBL/GenBank/DDBJ whole genome shotgun (WGS) entry which is preliminary data.</text>
</comment>
<dbReference type="AlphaFoldDB" id="A0A1Y1UWS0"/>
<evidence type="ECO:0000256" key="7">
    <source>
        <dbReference type="PROSITE-ProRule" id="PRU00261"/>
    </source>
</evidence>
<dbReference type="SMART" id="SM00270">
    <property type="entry name" value="ChtBD1"/>
    <property type="match status" value="2"/>
</dbReference>
<dbReference type="GO" id="GO:0008061">
    <property type="term" value="F:chitin binding"/>
    <property type="evidence" value="ECO:0007669"/>
    <property type="project" value="UniProtKB-UniRule"/>
</dbReference>
<feature type="disulfide bond" evidence="7">
    <location>
        <begin position="79"/>
        <end position="93"/>
    </location>
</feature>
<feature type="non-terminal residue" evidence="10">
    <location>
        <position position="104"/>
    </location>
</feature>
<comment type="cofactor">
    <cofactor evidence="1">
        <name>Co(2+)</name>
        <dbReference type="ChEBI" id="CHEBI:48828"/>
    </cofactor>
</comment>
<dbReference type="STRING" id="1754191.A0A1Y1UWS0"/>
<evidence type="ECO:0000256" key="1">
    <source>
        <dbReference type="ARBA" id="ARBA00001941"/>
    </source>
</evidence>
<sequence>RCGKNHGKCDEGYCCSEYGWCGESDDHCGIGCQSEFGECEITTTSTPSPIPTTSTPPPTPTSPKKECGKDHGSCDKGYCCSKYGWCGKEETHCGTGCQSEFGEC</sequence>
<dbReference type="Pfam" id="PF00187">
    <property type="entry name" value="Chitin_bind_1"/>
    <property type="match status" value="2"/>
</dbReference>
<evidence type="ECO:0000256" key="2">
    <source>
        <dbReference type="ARBA" id="ARBA00022669"/>
    </source>
</evidence>
<organism evidence="10 11">
    <name type="scientific">Piromyces finnis</name>
    <dbReference type="NCBI Taxonomy" id="1754191"/>
    <lineage>
        <taxon>Eukaryota</taxon>
        <taxon>Fungi</taxon>
        <taxon>Fungi incertae sedis</taxon>
        <taxon>Chytridiomycota</taxon>
        <taxon>Chytridiomycota incertae sedis</taxon>
        <taxon>Neocallimastigomycetes</taxon>
        <taxon>Neocallimastigales</taxon>
        <taxon>Neocallimastigaceae</taxon>
        <taxon>Piromyces</taxon>
    </lineage>
</organism>
<feature type="non-terminal residue" evidence="10">
    <location>
        <position position="1"/>
    </location>
</feature>
<reference evidence="10 11" key="1">
    <citation type="submission" date="2016-08" db="EMBL/GenBank/DDBJ databases">
        <title>Genomes of anaerobic fungi encode conserved fungal cellulosomes for biomass hydrolysis.</title>
        <authorList>
            <consortium name="DOE Joint Genome Institute"/>
            <person name="Haitjema C.H."/>
            <person name="Gilmore S.P."/>
            <person name="Henske J.K."/>
            <person name="Solomon K.V."/>
            <person name="De Groot R."/>
            <person name="Kuo A."/>
            <person name="Mondo S.J."/>
            <person name="Salamov A.A."/>
            <person name="Labutti K."/>
            <person name="Zhao Z."/>
            <person name="Chiniquy J."/>
            <person name="Barry K."/>
            <person name="Brewer H.M."/>
            <person name="Purvine S.O."/>
            <person name="Wright A.T."/>
            <person name="Boxma B."/>
            <person name="Van Alen T."/>
            <person name="Hackstein J.H."/>
            <person name="Baker S.E."/>
            <person name="Grigoriev I.V."/>
            <person name="O'Malley M.A."/>
        </authorList>
    </citation>
    <scope>NUCLEOTIDE SEQUENCE [LARGE SCALE GENOMIC DNA]</scope>
    <source>
        <strain evidence="11">finn</strain>
    </source>
</reference>